<dbReference type="STRING" id="228958.SAMN04488007_0736"/>
<accession>A0A1M6KCI6</accession>
<dbReference type="GO" id="GO:0009279">
    <property type="term" value="C:cell outer membrane"/>
    <property type="evidence" value="ECO:0007669"/>
    <property type="project" value="UniProtKB-SubCell"/>
</dbReference>
<protein>
    <submittedName>
        <fullName evidence="7">Outer membrane receptor proteins, mostly Fe transport</fullName>
    </submittedName>
</protein>
<feature type="chain" id="PRO_5013065038" evidence="5">
    <location>
        <begin position="21"/>
        <end position="788"/>
    </location>
</feature>
<sequence length="788" mass="89390">MKLKSTILLVALFITAVTIAQNTITGTISDPLKTPLPYANIILYEVGEEKAITGVISNEIGAYLFENIANGTYVIEASVLGFETKKSDEFQLPQSELIVNFTLNEETQNLDEVVVKSRRPQIKQTAEKLIVDLENSDMVNTNLQDVVKKVPGIIMTNGNVSYAGQGNIRILINGKTTDYMDTASLLRDLPADNISKVELIQQPGSEYDAEGSGPILNIILKNNVKLGTHGNVKQMVGYENRFEYATSASVASYKNKLNWQLSAGYRKSTSRDDLTLSRKVLDETYKQTSKSAFDPIIANLGAGVDYYLTDKHSIGINGRMVNSDSDRVSNNNTTISSTSSDITLLTDNSFDRNRSIYTVNPYYEFKDDKNKLVLDYNFVDYSYDNENNLYQVGTSTLPFNNRRYFQDASYKINTYKIDFKRTVNENFSWNAGTKFSDVKSDSDLQSLTEDDEGVFQFLPAESNRFLVDETILAFYSKMNIKVDKWTFSGGLRWEESDTQGTATTTDETRTRKISKLFPSASVSRKITNEISANLAYSYRIQRPSYSSLNSFVYFYDPFTFEEGNPNLKPAFTNSYQFNLTYDNQPFFNINYRETADQLFEIINQNDASAETSRTMINLAENKNWSFSFFAPLDFIENIDGYVGVQANHNEYTSENLEPMLDLSKWSFTGFAGAEYELPWEINSEVSTYYTSGGLEGIIEYDWLAGIDIVFSKSFLDDKLKVSLELEELIQRPFNGVVKYDNVDATVVSNWARNNVFLQLNYNFGSKFGKNNKRENSSKDEQNRIKQDN</sequence>
<dbReference type="SUPFAM" id="SSF56935">
    <property type="entry name" value="Porins"/>
    <property type="match status" value="1"/>
</dbReference>
<dbReference type="Gene3D" id="2.170.130.10">
    <property type="entry name" value="TonB-dependent receptor, plug domain"/>
    <property type="match status" value="1"/>
</dbReference>
<evidence type="ECO:0000256" key="3">
    <source>
        <dbReference type="ARBA" id="ARBA00023237"/>
    </source>
</evidence>
<dbReference type="InterPro" id="IPR036942">
    <property type="entry name" value="Beta-barrel_TonB_sf"/>
</dbReference>
<dbReference type="Pfam" id="PF13715">
    <property type="entry name" value="CarbopepD_reg_2"/>
    <property type="match status" value="1"/>
</dbReference>
<dbReference type="EMBL" id="FQZX01000001">
    <property type="protein sequence ID" value="SHJ56639.1"/>
    <property type="molecule type" value="Genomic_DNA"/>
</dbReference>
<keyword evidence="7" id="KW-0675">Receptor</keyword>
<reference evidence="8" key="1">
    <citation type="submission" date="2016-11" db="EMBL/GenBank/DDBJ databases">
        <authorList>
            <person name="Varghese N."/>
            <person name="Submissions S."/>
        </authorList>
    </citation>
    <scope>NUCLEOTIDE SEQUENCE [LARGE SCALE GENOMIC DNA]</scope>
    <source>
        <strain evidence="8">DSM 16478</strain>
    </source>
</reference>
<comment type="subcellular location">
    <subcellularLocation>
        <location evidence="1">Cell outer membrane</location>
    </subcellularLocation>
</comment>
<dbReference type="SUPFAM" id="SSF49464">
    <property type="entry name" value="Carboxypeptidase regulatory domain-like"/>
    <property type="match status" value="1"/>
</dbReference>
<dbReference type="PANTHER" id="PTHR40980:SF3">
    <property type="entry name" value="TONB-DEPENDENT RECEPTOR-LIKE BETA-BARREL DOMAIN-CONTAINING PROTEIN"/>
    <property type="match status" value="1"/>
</dbReference>
<keyword evidence="5" id="KW-0732">Signal</keyword>
<proteinExistence type="predicted"/>
<keyword evidence="8" id="KW-1185">Reference proteome</keyword>
<dbReference type="PANTHER" id="PTHR40980">
    <property type="entry name" value="PLUG DOMAIN-CONTAINING PROTEIN"/>
    <property type="match status" value="1"/>
</dbReference>
<dbReference type="InterPro" id="IPR008969">
    <property type="entry name" value="CarboxyPept-like_regulatory"/>
</dbReference>
<dbReference type="OrthoDB" id="8764943at2"/>
<dbReference type="Gene3D" id="2.60.40.1120">
    <property type="entry name" value="Carboxypeptidase-like, regulatory domain"/>
    <property type="match status" value="1"/>
</dbReference>
<keyword evidence="3" id="KW-0998">Cell outer membrane</keyword>
<dbReference type="RefSeq" id="WP_073241350.1">
    <property type="nucleotide sequence ID" value="NZ_FQZX01000001.1"/>
</dbReference>
<keyword evidence="2" id="KW-0472">Membrane</keyword>
<feature type="compositionally biased region" description="Basic and acidic residues" evidence="4">
    <location>
        <begin position="771"/>
        <end position="788"/>
    </location>
</feature>
<dbReference type="InterPro" id="IPR041700">
    <property type="entry name" value="OMP_b-brl_3"/>
</dbReference>
<dbReference type="InterPro" id="IPR037066">
    <property type="entry name" value="Plug_dom_sf"/>
</dbReference>
<evidence type="ECO:0000256" key="5">
    <source>
        <dbReference type="SAM" id="SignalP"/>
    </source>
</evidence>
<dbReference type="Pfam" id="PF14905">
    <property type="entry name" value="OMP_b-brl_3"/>
    <property type="match status" value="1"/>
</dbReference>
<evidence type="ECO:0000313" key="8">
    <source>
        <dbReference type="Proteomes" id="UP000184314"/>
    </source>
</evidence>
<gene>
    <name evidence="7" type="ORF">SAMN04488007_0736</name>
</gene>
<evidence type="ECO:0000256" key="2">
    <source>
        <dbReference type="ARBA" id="ARBA00023136"/>
    </source>
</evidence>
<feature type="signal peptide" evidence="5">
    <location>
        <begin position="1"/>
        <end position="20"/>
    </location>
</feature>
<dbReference type="Proteomes" id="UP000184314">
    <property type="component" value="Unassembled WGS sequence"/>
</dbReference>
<feature type="domain" description="Outer membrane protein beta-barrel" evidence="6">
    <location>
        <begin position="364"/>
        <end position="761"/>
    </location>
</feature>
<organism evidence="7 8">
    <name type="scientific">Maribacter aquivivus</name>
    <dbReference type="NCBI Taxonomy" id="228958"/>
    <lineage>
        <taxon>Bacteria</taxon>
        <taxon>Pseudomonadati</taxon>
        <taxon>Bacteroidota</taxon>
        <taxon>Flavobacteriia</taxon>
        <taxon>Flavobacteriales</taxon>
        <taxon>Flavobacteriaceae</taxon>
        <taxon>Maribacter</taxon>
    </lineage>
</organism>
<feature type="region of interest" description="Disordered" evidence="4">
    <location>
        <begin position="768"/>
        <end position="788"/>
    </location>
</feature>
<name>A0A1M6KCI6_9FLAO</name>
<dbReference type="AlphaFoldDB" id="A0A1M6KCI6"/>
<evidence type="ECO:0000256" key="4">
    <source>
        <dbReference type="SAM" id="MobiDB-lite"/>
    </source>
</evidence>
<dbReference type="Gene3D" id="2.40.170.20">
    <property type="entry name" value="TonB-dependent receptor, beta-barrel domain"/>
    <property type="match status" value="1"/>
</dbReference>
<evidence type="ECO:0000313" key="7">
    <source>
        <dbReference type="EMBL" id="SHJ56639.1"/>
    </source>
</evidence>
<evidence type="ECO:0000256" key="1">
    <source>
        <dbReference type="ARBA" id="ARBA00004442"/>
    </source>
</evidence>
<evidence type="ECO:0000259" key="6">
    <source>
        <dbReference type="Pfam" id="PF14905"/>
    </source>
</evidence>